<evidence type="ECO:0000313" key="5">
    <source>
        <dbReference type="EMBL" id="MQS76371.1"/>
    </source>
</evidence>
<dbReference type="Gene3D" id="3.40.1410.10">
    <property type="entry name" value="Chorismate lyase-like"/>
    <property type="match status" value="1"/>
</dbReference>
<evidence type="ECO:0000313" key="6">
    <source>
        <dbReference type="EMBL" id="MQS96995.1"/>
    </source>
</evidence>
<dbReference type="Proteomes" id="UP000414364">
    <property type="component" value="Unassembled WGS sequence"/>
</dbReference>
<evidence type="ECO:0000313" key="8">
    <source>
        <dbReference type="Proteomes" id="UP000414364"/>
    </source>
</evidence>
<organism evidence="6 7">
    <name type="scientific">Companilactobacillus halodurans</name>
    <dbReference type="NCBI Taxonomy" id="2584183"/>
    <lineage>
        <taxon>Bacteria</taxon>
        <taxon>Bacillati</taxon>
        <taxon>Bacillota</taxon>
        <taxon>Bacilli</taxon>
        <taxon>Lactobacillales</taxon>
        <taxon>Lactobacillaceae</taxon>
        <taxon>Companilactobacillus</taxon>
    </lineage>
</organism>
<dbReference type="OrthoDB" id="9815017at2"/>
<dbReference type="GO" id="GO:0003677">
    <property type="term" value="F:DNA binding"/>
    <property type="evidence" value="ECO:0007669"/>
    <property type="project" value="UniProtKB-KW"/>
</dbReference>
<evidence type="ECO:0000259" key="4">
    <source>
        <dbReference type="PROSITE" id="PS50949"/>
    </source>
</evidence>
<dbReference type="Gene3D" id="1.10.10.10">
    <property type="entry name" value="Winged helix-like DNA-binding domain superfamily/Winged helix DNA-binding domain"/>
    <property type="match status" value="1"/>
</dbReference>
<dbReference type="EMBL" id="VDFO01000010">
    <property type="protein sequence ID" value="MQS96995.1"/>
    <property type="molecule type" value="Genomic_DNA"/>
</dbReference>
<sequence length="239" mass="27807">MDSRNLPKHTIIEHDLLTKIKNGTYKPDTLIPKETELMEIYHVSRPTVRQAIQALVNKGLLAKRKRRGTIVVQNKISQEFAHVIESYNDEVKNKGLTPRTHVILLQKELPTQEVYNSLKITKDDYVFKLVRLRYADDQPVVLVTSYIPYKIFPKMDQFDFEDVSLYETMNSNGCPIDQVRRKIEVLAADETTADMLNIDMNDPIFYFHTIGFTTDDVPAEYSIAKYRGDINSFEIYIKR</sequence>
<dbReference type="RefSeq" id="WP_153385763.1">
    <property type="nucleotide sequence ID" value="NZ_VDFO01000010.1"/>
</dbReference>
<dbReference type="GO" id="GO:0003700">
    <property type="term" value="F:DNA-binding transcription factor activity"/>
    <property type="evidence" value="ECO:0007669"/>
    <property type="project" value="InterPro"/>
</dbReference>
<evidence type="ECO:0000256" key="1">
    <source>
        <dbReference type="ARBA" id="ARBA00023015"/>
    </source>
</evidence>
<keyword evidence="3" id="KW-0804">Transcription</keyword>
<dbReference type="InterPro" id="IPR028978">
    <property type="entry name" value="Chorismate_lyase_/UTRA_dom_sf"/>
</dbReference>
<reference evidence="7 8" key="1">
    <citation type="journal article" date="2019" name="Syst. Appl. Microbiol.">
        <title>Polyphasic characterization of two novel Lactobacillus spp. isolated from blown salami packages: Description of Lactobacillus halodurans sp. nov. and Lactobacillus salsicarnum sp. nov.</title>
        <authorList>
            <person name="Schuster J.A."/>
            <person name="Klingl A."/>
            <person name="Vogel R.F."/>
            <person name="Ehrmann M.A."/>
        </authorList>
    </citation>
    <scope>NUCLEOTIDE SEQUENCE [LARGE SCALE GENOMIC DNA]</scope>
    <source>
        <strain evidence="6 7">TMW 1.1920</strain>
        <strain evidence="5 8">TMW 1.2172</strain>
    </source>
</reference>
<dbReference type="PANTHER" id="PTHR44846:SF1">
    <property type="entry name" value="MANNOSYL-D-GLYCERATE TRANSPORT_METABOLISM SYSTEM REPRESSOR MNGR-RELATED"/>
    <property type="match status" value="1"/>
</dbReference>
<dbReference type="PANTHER" id="PTHR44846">
    <property type="entry name" value="MANNOSYL-D-GLYCERATE TRANSPORT/METABOLISM SYSTEM REPRESSOR MNGR-RELATED"/>
    <property type="match status" value="1"/>
</dbReference>
<dbReference type="AlphaFoldDB" id="A0A5P0ZVR5"/>
<dbReference type="InterPro" id="IPR036388">
    <property type="entry name" value="WH-like_DNA-bd_sf"/>
</dbReference>
<dbReference type="Pfam" id="PF00392">
    <property type="entry name" value="GntR"/>
    <property type="match status" value="1"/>
</dbReference>
<dbReference type="InterPro" id="IPR036390">
    <property type="entry name" value="WH_DNA-bd_sf"/>
</dbReference>
<dbReference type="PROSITE" id="PS50949">
    <property type="entry name" value="HTH_GNTR"/>
    <property type="match status" value="1"/>
</dbReference>
<dbReference type="PRINTS" id="PR00035">
    <property type="entry name" value="HTHGNTR"/>
</dbReference>
<keyword evidence="7" id="KW-1185">Reference proteome</keyword>
<dbReference type="SUPFAM" id="SSF64288">
    <property type="entry name" value="Chorismate lyase-like"/>
    <property type="match status" value="1"/>
</dbReference>
<gene>
    <name evidence="6" type="ORF">FHL05_03715</name>
    <name evidence="5" type="ORF">FHL06_08260</name>
</gene>
<evidence type="ECO:0000313" key="7">
    <source>
        <dbReference type="Proteomes" id="UP000371423"/>
    </source>
</evidence>
<dbReference type="InterPro" id="IPR000524">
    <property type="entry name" value="Tscrpt_reg_HTH_GntR"/>
</dbReference>
<dbReference type="EMBL" id="VDFP01000015">
    <property type="protein sequence ID" value="MQS76371.1"/>
    <property type="molecule type" value="Genomic_DNA"/>
</dbReference>
<dbReference type="InterPro" id="IPR011663">
    <property type="entry name" value="UTRA"/>
</dbReference>
<protein>
    <submittedName>
        <fullName evidence="6">GntR family transcriptional regulator</fullName>
    </submittedName>
</protein>
<accession>A0A5P0ZVR5</accession>
<feature type="domain" description="HTH gntR-type" evidence="4">
    <location>
        <begin position="6"/>
        <end position="74"/>
    </location>
</feature>
<evidence type="ECO:0000256" key="3">
    <source>
        <dbReference type="ARBA" id="ARBA00023163"/>
    </source>
</evidence>
<dbReference type="Proteomes" id="UP000371423">
    <property type="component" value="Unassembled WGS sequence"/>
</dbReference>
<proteinExistence type="predicted"/>
<comment type="caution">
    <text evidence="6">The sequence shown here is derived from an EMBL/GenBank/DDBJ whole genome shotgun (WGS) entry which is preliminary data.</text>
</comment>
<keyword evidence="2" id="KW-0238">DNA-binding</keyword>
<name>A0A5P0ZVR5_9LACO</name>
<keyword evidence="1" id="KW-0805">Transcription regulation</keyword>
<dbReference type="CDD" id="cd07377">
    <property type="entry name" value="WHTH_GntR"/>
    <property type="match status" value="1"/>
</dbReference>
<dbReference type="SUPFAM" id="SSF46785">
    <property type="entry name" value="Winged helix' DNA-binding domain"/>
    <property type="match status" value="1"/>
</dbReference>
<dbReference type="SMART" id="SM00866">
    <property type="entry name" value="UTRA"/>
    <property type="match status" value="1"/>
</dbReference>
<dbReference type="InterPro" id="IPR050679">
    <property type="entry name" value="Bact_HTH_transcr_reg"/>
</dbReference>
<evidence type="ECO:0000256" key="2">
    <source>
        <dbReference type="ARBA" id="ARBA00023125"/>
    </source>
</evidence>
<dbReference type="GO" id="GO:0045892">
    <property type="term" value="P:negative regulation of DNA-templated transcription"/>
    <property type="evidence" value="ECO:0007669"/>
    <property type="project" value="TreeGrafter"/>
</dbReference>
<dbReference type="Pfam" id="PF07702">
    <property type="entry name" value="UTRA"/>
    <property type="match status" value="1"/>
</dbReference>
<dbReference type="SMART" id="SM00345">
    <property type="entry name" value="HTH_GNTR"/>
    <property type="match status" value="1"/>
</dbReference>